<dbReference type="AlphaFoldDB" id="X0U071"/>
<evidence type="ECO:0000259" key="1">
    <source>
        <dbReference type="PROSITE" id="PS50994"/>
    </source>
</evidence>
<dbReference type="Pfam" id="PF13276">
    <property type="entry name" value="HTH_21"/>
    <property type="match status" value="1"/>
</dbReference>
<dbReference type="Gene3D" id="3.30.420.10">
    <property type="entry name" value="Ribonuclease H-like superfamily/Ribonuclease H"/>
    <property type="match status" value="1"/>
</dbReference>
<dbReference type="GO" id="GO:0015074">
    <property type="term" value="P:DNA integration"/>
    <property type="evidence" value="ECO:0007669"/>
    <property type="project" value="InterPro"/>
</dbReference>
<feature type="non-terminal residue" evidence="2">
    <location>
        <position position="255"/>
    </location>
</feature>
<dbReference type="GO" id="GO:0003676">
    <property type="term" value="F:nucleic acid binding"/>
    <property type="evidence" value="ECO:0007669"/>
    <property type="project" value="InterPro"/>
</dbReference>
<dbReference type="PANTHER" id="PTHR47515:SF1">
    <property type="entry name" value="BLR2054 PROTEIN"/>
    <property type="match status" value="1"/>
</dbReference>
<evidence type="ECO:0000313" key="2">
    <source>
        <dbReference type="EMBL" id="GAF81825.1"/>
    </source>
</evidence>
<accession>X0U071</accession>
<dbReference type="NCBIfam" id="NF033516">
    <property type="entry name" value="transpos_IS3"/>
    <property type="match status" value="1"/>
</dbReference>
<dbReference type="SUPFAM" id="SSF53098">
    <property type="entry name" value="Ribonuclease H-like"/>
    <property type="match status" value="1"/>
</dbReference>
<reference evidence="2" key="1">
    <citation type="journal article" date="2014" name="Front. Microbiol.">
        <title>High frequency of phylogenetically diverse reductive dehalogenase-homologous genes in deep subseafloor sedimentary metagenomes.</title>
        <authorList>
            <person name="Kawai M."/>
            <person name="Futagami T."/>
            <person name="Toyoda A."/>
            <person name="Takaki Y."/>
            <person name="Nishi S."/>
            <person name="Hori S."/>
            <person name="Arai W."/>
            <person name="Tsubouchi T."/>
            <person name="Morono Y."/>
            <person name="Uchiyama I."/>
            <person name="Ito T."/>
            <person name="Fujiyama A."/>
            <person name="Inagaki F."/>
            <person name="Takami H."/>
        </authorList>
    </citation>
    <scope>NUCLEOTIDE SEQUENCE</scope>
    <source>
        <strain evidence="2">Expedition CK06-06</strain>
    </source>
</reference>
<protein>
    <recommendedName>
        <fullName evidence="1">Integrase catalytic domain-containing protein</fullName>
    </recommendedName>
</protein>
<dbReference type="PANTHER" id="PTHR47515">
    <property type="entry name" value="LOW CALCIUM RESPONSE LOCUS PROTEIN T"/>
    <property type="match status" value="1"/>
</dbReference>
<dbReference type="InterPro" id="IPR025948">
    <property type="entry name" value="HTH-like_dom"/>
</dbReference>
<gene>
    <name evidence="2" type="ORF">S01H1_04014</name>
</gene>
<dbReference type="InterPro" id="IPR036397">
    <property type="entry name" value="RNaseH_sf"/>
</dbReference>
<organism evidence="2">
    <name type="scientific">marine sediment metagenome</name>
    <dbReference type="NCBI Taxonomy" id="412755"/>
    <lineage>
        <taxon>unclassified sequences</taxon>
        <taxon>metagenomes</taxon>
        <taxon>ecological metagenomes</taxon>
    </lineage>
</organism>
<dbReference type="InterPro" id="IPR001584">
    <property type="entry name" value="Integrase_cat-core"/>
</dbReference>
<dbReference type="Pfam" id="PF00665">
    <property type="entry name" value="rve"/>
    <property type="match status" value="1"/>
</dbReference>
<proteinExistence type="predicted"/>
<feature type="domain" description="Integrase catalytic" evidence="1">
    <location>
        <begin position="115"/>
        <end position="255"/>
    </location>
</feature>
<dbReference type="InterPro" id="IPR012337">
    <property type="entry name" value="RNaseH-like_sf"/>
</dbReference>
<name>X0U071_9ZZZZ</name>
<dbReference type="PROSITE" id="PS50994">
    <property type="entry name" value="INTEGRASE"/>
    <property type="match status" value="1"/>
</dbReference>
<dbReference type="EMBL" id="BARS01002143">
    <property type="protein sequence ID" value="GAF81825.1"/>
    <property type="molecule type" value="Genomic_DNA"/>
</dbReference>
<comment type="caution">
    <text evidence="2">The sequence shown here is derived from an EMBL/GenBank/DDBJ whole genome shotgun (WGS) entry which is preliminary data.</text>
</comment>
<dbReference type="InterPro" id="IPR048020">
    <property type="entry name" value="Transpos_IS3"/>
</dbReference>
<sequence>MVSPTRRREAVDGAQRTLEVSERRACKVLRQPRGTQRYRARRPDRDRLLVQRMLQLVRGHPRYGYRRIWALLRSAGFRVNRKRIWRLWRREGLKVPRKQRKKRRLGSSANGCVRRRAEHINHVWCYDFVSDQTADGRTLKLLTIEDEFTRQCLAIEVERSITSKEVIEVLRYLFEVRGAPAFLRSDNGPEFIAQAIRDWLTESGVGPLYIAPGAPWENAYGESFNSRFRDELLDRELFSSLREAKVVVEDYRLEY</sequence>